<organism evidence="2 3">
    <name type="scientific">Candidatus Yanofskybacteria bacterium RIFCSPLOWO2_01_FULL_49_25</name>
    <dbReference type="NCBI Taxonomy" id="1802701"/>
    <lineage>
        <taxon>Bacteria</taxon>
        <taxon>Candidatus Yanofskyibacteriota</taxon>
    </lineage>
</organism>
<evidence type="ECO:0000313" key="2">
    <source>
        <dbReference type="EMBL" id="OGN28066.1"/>
    </source>
</evidence>
<keyword evidence="1" id="KW-0472">Membrane</keyword>
<keyword evidence="1" id="KW-0812">Transmembrane</keyword>
<dbReference type="Proteomes" id="UP000179047">
    <property type="component" value="Unassembled WGS sequence"/>
</dbReference>
<evidence type="ECO:0000256" key="1">
    <source>
        <dbReference type="SAM" id="Phobius"/>
    </source>
</evidence>
<reference evidence="2 3" key="1">
    <citation type="journal article" date="2016" name="Nat. Commun.">
        <title>Thousands of microbial genomes shed light on interconnected biogeochemical processes in an aquifer system.</title>
        <authorList>
            <person name="Anantharaman K."/>
            <person name="Brown C.T."/>
            <person name="Hug L.A."/>
            <person name="Sharon I."/>
            <person name="Castelle C.J."/>
            <person name="Probst A.J."/>
            <person name="Thomas B.C."/>
            <person name="Singh A."/>
            <person name="Wilkins M.J."/>
            <person name="Karaoz U."/>
            <person name="Brodie E.L."/>
            <person name="Williams K.H."/>
            <person name="Hubbard S.S."/>
            <person name="Banfield J.F."/>
        </authorList>
    </citation>
    <scope>NUCLEOTIDE SEQUENCE [LARGE SCALE GENOMIC DNA]</scope>
</reference>
<keyword evidence="1" id="KW-1133">Transmembrane helix</keyword>
<protein>
    <submittedName>
        <fullName evidence="2">Uncharacterized protein</fullName>
    </submittedName>
</protein>
<evidence type="ECO:0000313" key="3">
    <source>
        <dbReference type="Proteomes" id="UP000179047"/>
    </source>
</evidence>
<dbReference type="AlphaFoldDB" id="A0A1F8GTU9"/>
<name>A0A1F8GTU9_9BACT</name>
<gene>
    <name evidence="2" type="ORF">A3A33_03970</name>
</gene>
<dbReference type="EMBL" id="MGKP01000024">
    <property type="protein sequence ID" value="OGN28066.1"/>
    <property type="molecule type" value="Genomic_DNA"/>
</dbReference>
<dbReference type="STRING" id="1802701.A3A33_03970"/>
<accession>A0A1F8GTU9</accession>
<feature type="transmembrane region" description="Helical" evidence="1">
    <location>
        <begin position="17"/>
        <end position="38"/>
    </location>
</feature>
<proteinExistence type="predicted"/>
<comment type="caution">
    <text evidence="2">The sequence shown here is derived from an EMBL/GenBank/DDBJ whole genome shotgun (WGS) entry which is preliminary data.</text>
</comment>
<sequence>MNTISSVIHSLAPYVGWIFYAITFYIAASLALSSWIFWREELYKHSKKLLPWVFLEIRIPRETLQGPKAMEQFLAALYPLRNKPGTWIKKWWDGEVPRWHTVDIIGKNNEVKFFMRVSGRLSAAIEGLLYAQYPNIEIAEVEDPLAAELPRTYQELEAQGYEIFGNELYQTHGHIVSIRTYSEFEEERGDEKGRIIDPFSVLLELIGNLKPAEMIFVQLVLMPDVNQSHWKHEADHILDKLRNTTQKTGVDKEGKPQFRFRQRTPGEEGVIKRIEDKKERSTYETTIRYMYIAPKELYNMHIGYRGIQTFFNQFRHDRQTLERNIWAMTKTEWYYFPFFFPAYRLRQKRIIFYNEFIHRFLPEESFAGQLANASIWHWCFFHKPALLSTEEVATLFHIPTNVVLTQSTMDRIESKRLAAPVNLPE</sequence>